<keyword evidence="6" id="KW-0597">Phosphoprotein</keyword>
<evidence type="ECO:0000256" key="12">
    <source>
        <dbReference type="ARBA" id="ARBA00072254"/>
    </source>
</evidence>
<evidence type="ECO:0000256" key="6">
    <source>
        <dbReference type="ARBA" id="ARBA00022553"/>
    </source>
</evidence>
<evidence type="ECO:0000256" key="8">
    <source>
        <dbReference type="ARBA" id="ARBA00022927"/>
    </source>
</evidence>
<comment type="subunit">
    <text evidence="11">Interacts with UBE2E3 and RPL12.</text>
</comment>
<dbReference type="PANTHER" id="PTHR10997">
    <property type="entry name" value="IMPORTIN-7, 8, 11"/>
    <property type="match status" value="1"/>
</dbReference>
<dbReference type="InterPro" id="IPR016024">
    <property type="entry name" value="ARM-type_fold"/>
</dbReference>
<reference evidence="15" key="1">
    <citation type="submission" date="2021-04" db="EMBL/GenBank/DDBJ databases">
        <authorList>
            <consortium name="Wellcome Sanger Institute Data Sharing"/>
        </authorList>
    </citation>
    <scope>NUCLEOTIDE SEQUENCE [LARGE SCALE GENOMIC DNA]</scope>
</reference>
<gene>
    <name evidence="15" type="primary">ipo11</name>
</gene>
<feature type="domain" description="Importin N-terminal" evidence="14">
    <location>
        <begin position="28"/>
        <end position="100"/>
    </location>
</feature>
<comment type="similarity">
    <text evidence="3">Belongs to the importin beta family.</text>
</comment>
<evidence type="ECO:0000256" key="13">
    <source>
        <dbReference type="ARBA" id="ARBA00077811"/>
    </source>
</evidence>
<dbReference type="PROSITE" id="PS50166">
    <property type="entry name" value="IMPORTIN_B_NT"/>
    <property type="match status" value="1"/>
</dbReference>
<dbReference type="FunFam" id="1.25.10.10:FF:000116">
    <property type="entry name" value="importin-11 isoform X1"/>
    <property type="match status" value="1"/>
</dbReference>
<comment type="subcellular location">
    <subcellularLocation>
        <location evidence="2">Cytoplasm</location>
    </subcellularLocation>
    <subcellularLocation>
        <location evidence="1">Nucleus</location>
    </subcellularLocation>
</comment>
<keyword evidence="16" id="KW-1185">Reference proteome</keyword>
<evidence type="ECO:0000256" key="5">
    <source>
        <dbReference type="ARBA" id="ARBA00022490"/>
    </source>
</evidence>
<accession>A0A665X7I0</accession>
<dbReference type="Ensembl" id="ENSENLT00000053123.1">
    <property type="protein sequence ID" value="ENSENLP00000051866.1"/>
    <property type="gene ID" value="ENSENLG00000021712.1"/>
</dbReference>
<keyword evidence="4" id="KW-0813">Transport</keyword>
<dbReference type="Proteomes" id="UP000472264">
    <property type="component" value="Chromosome 9"/>
</dbReference>
<evidence type="ECO:0000259" key="14">
    <source>
        <dbReference type="PROSITE" id="PS50166"/>
    </source>
</evidence>
<keyword evidence="9" id="KW-0007">Acetylation</keyword>
<keyword evidence="7" id="KW-0677">Repeat</keyword>
<protein>
    <recommendedName>
        <fullName evidence="12">Importin-11</fullName>
    </recommendedName>
    <alternativeName>
        <fullName evidence="13">Ran-binding protein 11</fullName>
    </alternativeName>
</protein>
<evidence type="ECO:0000313" key="16">
    <source>
        <dbReference type="Proteomes" id="UP000472264"/>
    </source>
</evidence>
<dbReference type="SUPFAM" id="SSF48371">
    <property type="entry name" value="ARM repeat"/>
    <property type="match status" value="1"/>
</dbReference>
<dbReference type="Pfam" id="PF25758">
    <property type="entry name" value="TPR_IPO11"/>
    <property type="match status" value="1"/>
</dbReference>
<evidence type="ECO:0000256" key="11">
    <source>
        <dbReference type="ARBA" id="ARBA00062902"/>
    </source>
</evidence>
<dbReference type="InterPro" id="IPR011989">
    <property type="entry name" value="ARM-like"/>
</dbReference>
<reference evidence="15" key="2">
    <citation type="submission" date="2025-08" db="UniProtKB">
        <authorList>
            <consortium name="Ensembl"/>
        </authorList>
    </citation>
    <scope>IDENTIFICATION</scope>
</reference>
<keyword evidence="5" id="KW-0963">Cytoplasm</keyword>
<evidence type="ECO:0000256" key="3">
    <source>
        <dbReference type="ARBA" id="ARBA00007991"/>
    </source>
</evidence>
<keyword evidence="8" id="KW-0653">Protein transport</keyword>
<sequence>MDMDSASSVVLQALTQATSQDTAVLKPAEEQLRQWETQPGFYSVLLNIFNNHMLDVNVRWLAVLYFKNGIDRYWRRVAPHALSEEEKTSLRAGLITNFNEPVNQIATQIAVLIAKVARLDCPRQWPELIPILLESVKGQDGLQQHRALLTFYHVTKTLASKRLAQDRRLFQDLASGIYSFACSLWSHHTDCFLQQIYARDEATALSSLERTLLSLKVYDKCLSMLLNLLLLTNDAVWLICVSGRQVGPDSTCREKLEKTIILYTKVLLDFLEYHPCAFIPLIQRSLEFAVSYVFTPAGEGVTFERFIVQCMNLIKMIVKNDAYKPAKNIDDSKPESLEAHKIKTAFFTHPTLTEIGRRLVSHYFLLTEEELTMWEEDPESFAVEETGGDSWKYSLRPCTEVLFLDIFHNYSQTLTPVLLDMVQNLQGPTNVEDPVQLLMKDAVYNAVGLAAYELFDNVDFDQWFKNQLLGELQVSHHRYKLIRRRVIWLIGQWISVKFKSDLRPLLYEVILSLMQDPDLVVRIETATTLKLNILPTLTIILRSQFSPNLLLHVISCVIERVNIQIRPYVGCLVQYLPLLWKQSEEHNMLRCAILTTLIHLVQGLGAESKNLYPFLLPVIQLSTDVSQPPHVYLLEDGLELWLVTLENSPAVTPELLRIFQNMSALLELSSENVRTCFQIVNAYIYLSATEFLQSYAESLCRTFCDLLKDITNEGQVQVLKVVEIALKVSPILGAHMFQPLLPAVFRGIVDGERYPVVMSTYLGIMGRVLLQNSSFFFSLLTQMASESSQEMDQLLGSVIEMWVDRMDNITQPERRKLSSLALLSLLPSDNSVIQDKFCGIINICLEALHDVMTEDPETGTFKDCMLMSHFEEPKLSDDEEPPTEQDKRKKLLALEDPVHSVSLQQFVYEKLKAQQALMGDQGFGVLMETVDTELVSQLQEFLQGL</sequence>
<dbReference type="Pfam" id="PF03810">
    <property type="entry name" value="IBN_N"/>
    <property type="match status" value="1"/>
</dbReference>
<dbReference type="InterPro" id="IPR001494">
    <property type="entry name" value="Importin-beta_N"/>
</dbReference>
<dbReference type="GO" id="GO:0006606">
    <property type="term" value="P:protein import into nucleus"/>
    <property type="evidence" value="ECO:0007669"/>
    <property type="project" value="TreeGrafter"/>
</dbReference>
<evidence type="ECO:0000256" key="10">
    <source>
        <dbReference type="ARBA" id="ARBA00023242"/>
    </source>
</evidence>
<dbReference type="GO" id="GO:0005829">
    <property type="term" value="C:cytosol"/>
    <property type="evidence" value="ECO:0007669"/>
    <property type="project" value="TreeGrafter"/>
</dbReference>
<dbReference type="AlphaFoldDB" id="A0A665X7I0"/>
<evidence type="ECO:0000256" key="4">
    <source>
        <dbReference type="ARBA" id="ARBA00022448"/>
    </source>
</evidence>
<reference evidence="15" key="3">
    <citation type="submission" date="2025-09" db="UniProtKB">
        <authorList>
            <consortium name="Ensembl"/>
        </authorList>
    </citation>
    <scope>IDENTIFICATION</scope>
</reference>
<name>A0A665X7I0_ECHNA</name>
<dbReference type="GO" id="GO:0031267">
    <property type="term" value="F:small GTPase binding"/>
    <property type="evidence" value="ECO:0007669"/>
    <property type="project" value="InterPro"/>
</dbReference>
<keyword evidence="10" id="KW-0539">Nucleus</keyword>
<evidence type="ECO:0000313" key="15">
    <source>
        <dbReference type="Ensembl" id="ENSENLP00000051866.1"/>
    </source>
</evidence>
<dbReference type="InterPro" id="IPR058669">
    <property type="entry name" value="TPR_IPO7/11-like"/>
</dbReference>
<proteinExistence type="inferred from homology"/>
<dbReference type="SMART" id="SM00913">
    <property type="entry name" value="IBN_N"/>
    <property type="match status" value="1"/>
</dbReference>
<evidence type="ECO:0000256" key="2">
    <source>
        <dbReference type="ARBA" id="ARBA00004496"/>
    </source>
</evidence>
<dbReference type="Gene3D" id="1.25.10.10">
    <property type="entry name" value="Leucine-rich Repeat Variant"/>
    <property type="match status" value="1"/>
</dbReference>
<evidence type="ECO:0000256" key="1">
    <source>
        <dbReference type="ARBA" id="ARBA00004123"/>
    </source>
</evidence>
<evidence type="ECO:0000256" key="7">
    <source>
        <dbReference type="ARBA" id="ARBA00022737"/>
    </source>
</evidence>
<dbReference type="GO" id="GO:0005635">
    <property type="term" value="C:nuclear envelope"/>
    <property type="evidence" value="ECO:0007669"/>
    <property type="project" value="TreeGrafter"/>
</dbReference>
<dbReference type="PANTHER" id="PTHR10997:SF7">
    <property type="entry name" value="IMPORTIN-11"/>
    <property type="match status" value="1"/>
</dbReference>
<evidence type="ECO:0000256" key="9">
    <source>
        <dbReference type="ARBA" id="ARBA00022990"/>
    </source>
</evidence>
<organism evidence="15 16">
    <name type="scientific">Echeneis naucrates</name>
    <name type="common">Live sharksucker</name>
    <dbReference type="NCBI Taxonomy" id="173247"/>
    <lineage>
        <taxon>Eukaryota</taxon>
        <taxon>Metazoa</taxon>
        <taxon>Chordata</taxon>
        <taxon>Craniata</taxon>
        <taxon>Vertebrata</taxon>
        <taxon>Euteleostomi</taxon>
        <taxon>Actinopterygii</taxon>
        <taxon>Neopterygii</taxon>
        <taxon>Teleostei</taxon>
        <taxon>Neoteleostei</taxon>
        <taxon>Acanthomorphata</taxon>
        <taxon>Carangaria</taxon>
        <taxon>Carangiformes</taxon>
        <taxon>Echeneidae</taxon>
        <taxon>Echeneis</taxon>
    </lineage>
</organism>